<dbReference type="SUPFAM" id="SSF53800">
    <property type="entry name" value="Chelatase"/>
    <property type="match status" value="1"/>
</dbReference>
<evidence type="ECO:0000256" key="1">
    <source>
        <dbReference type="SAM" id="Phobius"/>
    </source>
</evidence>
<proteinExistence type="predicted"/>
<dbReference type="Pfam" id="PF00762">
    <property type="entry name" value="Ferrochelatase"/>
    <property type="match status" value="1"/>
</dbReference>
<reference evidence="3" key="1">
    <citation type="submission" date="2015-07" db="EMBL/GenBank/DDBJ databases">
        <title>Draft genome sequence of the purine-degrading Gottschalkia purinilyticum DSM 1384 (formerly Clostridium purinilyticum).</title>
        <authorList>
            <person name="Poehlein A."/>
            <person name="Schiel-Bengelsdorf B."/>
            <person name="Bengelsdorf F.R."/>
            <person name="Daniel R."/>
            <person name="Duerre P."/>
        </authorList>
    </citation>
    <scope>NUCLEOTIDE SEQUENCE [LARGE SCALE GENOMIC DNA]</scope>
    <source>
        <strain evidence="3">DSM 1384</strain>
    </source>
</reference>
<accession>A0A0L0WEP2</accession>
<dbReference type="GO" id="GO:0006783">
    <property type="term" value="P:heme biosynthetic process"/>
    <property type="evidence" value="ECO:0007669"/>
    <property type="project" value="InterPro"/>
</dbReference>
<dbReference type="EMBL" id="LGSS01000001">
    <property type="protein sequence ID" value="KNF09934.1"/>
    <property type="molecule type" value="Genomic_DNA"/>
</dbReference>
<feature type="transmembrane region" description="Helical" evidence="1">
    <location>
        <begin position="61"/>
        <end position="77"/>
    </location>
</feature>
<evidence type="ECO:0000313" key="2">
    <source>
        <dbReference type="EMBL" id="KNF09934.1"/>
    </source>
</evidence>
<comment type="caution">
    <text evidence="2">The sequence shown here is derived from an EMBL/GenBank/DDBJ whole genome shotgun (WGS) entry which is preliminary data.</text>
</comment>
<sequence>MYRGKSRNRTLGCLFCFIFFGVLYLAYDGMKSTIFLLISFYSLIVVVTNRDKLLEEKIKTIFCIVLPYILSVIFINVRDYNMDLNLLGNALKKDETAVILVYKGESERYSLSKEVLNIKNKNSLSEKIKIPFKLNKVKRNYNLIGKSDYKKETIRFSRELQKSLNENNYNVYIGYMNDNKYIEETIIDVANNGYKNVIVVPIFLTEDSNVLELKSRVENMKLFNLNINIKYTESLWNSKAVLNSYFNKIAKQIETDNTSDTGVVLIGGGEKDYNNEKYIQSIKEDTMFRNKLRLLLQKELNLQEHKVKACWFEYIDPKYEDIVRDMLEYGVSKILIVYTNLSVTDIENNIMADNIINNVEFPDGVSIKIIDGFIDDEKLVQELKNRIEFTNLQK</sequence>
<dbReference type="GO" id="GO:0004325">
    <property type="term" value="F:ferrochelatase activity"/>
    <property type="evidence" value="ECO:0007669"/>
    <property type="project" value="InterPro"/>
</dbReference>
<dbReference type="Proteomes" id="UP000037267">
    <property type="component" value="Unassembled WGS sequence"/>
</dbReference>
<dbReference type="AlphaFoldDB" id="A0A0L0WEP2"/>
<evidence type="ECO:0000313" key="3">
    <source>
        <dbReference type="Proteomes" id="UP000037267"/>
    </source>
</evidence>
<keyword evidence="1" id="KW-0472">Membrane</keyword>
<gene>
    <name evidence="2" type="ORF">CLPU_1c00990</name>
</gene>
<dbReference type="EC" id="4.99.1.1" evidence="2"/>
<keyword evidence="1" id="KW-0812">Transmembrane</keyword>
<dbReference type="STRING" id="1503.CLPU_1c00990"/>
<organism evidence="2 3">
    <name type="scientific">Gottschalkia purinilytica</name>
    <name type="common">Clostridium purinilyticum</name>
    <dbReference type="NCBI Taxonomy" id="1503"/>
    <lineage>
        <taxon>Bacteria</taxon>
        <taxon>Bacillati</taxon>
        <taxon>Bacillota</taxon>
        <taxon>Tissierellia</taxon>
        <taxon>Tissierellales</taxon>
        <taxon>Gottschalkiaceae</taxon>
        <taxon>Gottschalkia</taxon>
    </lineage>
</organism>
<protein>
    <submittedName>
        <fullName evidence="2">Ferrochelatase</fullName>
        <ecNumber evidence="2">4.99.1.1</ecNumber>
    </submittedName>
</protein>
<feature type="transmembrane region" description="Helical" evidence="1">
    <location>
        <begin position="33"/>
        <end position="49"/>
    </location>
</feature>
<dbReference type="InterPro" id="IPR001015">
    <property type="entry name" value="Ferrochelatase"/>
</dbReference>
<name>A0A0L0WEP2_GOTPU</name>
<feature type="transmembrane region" description="Helical" evidence="1">
    <location>
        <begin position="9"/>
        <end position="27"/>
    </location>
</feature>
<keyword evidence="3" id="KW-1185">Reference proteome</keyword>
<dbReference type="Gene3D" id="3.40.50.1400">
    <property type="match status" value="2"/>
</dbReference>
<keyword evidence="2" id="KW-0456">Lyase</keyword>
<keyword evidence="1" id="KW-1133">Transmembrane helix</keyword>